<feature type="transmembrane region" description="Helical" evidence="7">
    <location>
        <begin position="17"/>
        <end position="40"/>
    </location>
</feature>
<comment type="subcellular location">
    <subcellularLocation>
        <location evidence="1">Cell membrane</location>
        <topology evidence="1">Multi-pass membrane protein</topology>
    </subcellularLocation>
</comment>
<evidence type="ECO:0000259" key="8">
    <source>
        <dbReference type="PROSITE" id="PS50850"/>
    </source>
</evidence>
<dbReference type="Gene3D" id="1.20.1250.20">
    <property type="entry name" value="MFS general substrate transporter like domains"/>
    <property type="match status" value="2"/>
</dbReference>
<dbReference type="RefSeq" id="WP_249865087.1">
    <property type="nucleotide sequence ID" value="NZ_CP027059.1"/>
</dbReference>
<dbReference type="CDD" id="cd06174">
    <property type="entry name" value="MFS"/>
    <property type="match status" value="1"/>
</dbReference>
<organism evidence="9 10">
    <name type="scientific">Paenibacillus konkukensis</name>
    <dbReference type="NCBI Taxonomy" id="2020716"/>
    <lineage>
        <taxon>Bacteria</taxon>
        <taxon>Bacillati</taxon>
        <taxon>Bacillota</taxon>
        <taxon>Bacilli</taxon>
        <taxon>Bacillales</taxon>
        <taxon>Paenibacillaceae</taxon>
        <taxon>Paenibacillus</taxon>
    </lineage>
</organism>
<dbReference type="PANTHER" id="PTHR23514:SF3">
    <property type="entry name" value="BYPASS OF STOP CODON PROTEIN 6"/>
    <property type="match status" value="1"/>
</dbReference>
<proteinExistence type="inferred from homology"/>
<evidence type="ECO:0000313" key="9">
    <source>
        <dbReference type="EMBL" id="UQZ83018.1"/>
    </source>
</evidence>
<comment type="similarity">
    <text evidence="2">Belongs to the major facilitator superfamily.</text>
</comment>
<feature type="transmembrane region" description="Helical" evidence="7">
    <location>
        <begin position="316"/>
        <end position="335"/>
    </location>
</feature>
<evidence type="ECO:0000256" key="4">
    <source>
        <dbReference type="ARBA" id="ARBA00022692"/>
    </source>
</evidence>
<feature type="transmembrane region" description="Helical" evidence="7">
    <location>
        <begin position="52"/>
        <end position="73"/>
    </location>
</feature>
<feature type="transmembrane region" description="Helical" evidence="7">
    <location>
        <begin position="216"/>
        <end position="236"/>
    </location>
</feature>
<keyword evidence="3" id="KW-0813">Transport</keyword>
<reference evidence="9" key="1">
    <citation type="submission" date="2018-02" db="EMBL/GenBank/DDBJ databases">
        <authorList>
            <person name="Kim S.-K."/>
            <person name="Jung H.-I."/>
            <person name="Lee S.-W."/>
        </authorList>
    </citation>
    <scope>NUCLEOTIDE SEQUENCE</scope>
    <source>
        <strain evidence="9">SK3146</strain>
    </source>
</reference>
<evidence type="ECO:0000256" key="1">
    <source>
        <dbReference type="ARBA" id="ARBA00004651"/>
    </source>
</evidence>
<reference evidence="9" key="2">
    <citation type="journal article" date="2021" name="J Anim Sci Technol">
        <title>Complete genome sequence of Paenibacillus konkukensis sp. nov. SK3146 as a potential probiotic strain.</title>
        <authorList>
            <person name="Jung H.I."/>
            <person name="Park S."/>
            <person name="Niu K.M."/>
            <person name="Lee S.W."/>
            <person name="Kothari D."/>
            <person name="Yi K.J."/>
            <person name="Kim S.K."/>
        </authorList>
    </citation>
    <scope>NUCLEOTIDE SEQUENCE</scope>
    <source>
        <strain evidence="9">SK3146</strain>
    </source>
</reference>
<keyword evidence="5 7" id="KW-1133">Transmembrane helix</keyword>
<feature type="transmembrane region" description="Helical" evidence="7">
    <location>
        <begin position="347"/>
        <end position="365"/>
    </location>
</feature>
<keyword evidence="4 7" id="KW-0812">Transmembrane</keyword>
<feature type="transmembrane region" description="Helical" evidence="7">
    <location>
        <begin position="80"/>
        <end position="99"/>
    </location>
</feature>
<dbReference type="EMBL" id="CP027059">
    <property type="protein sequence ID" value="UQZ83018.1"/>
    <property type="molecule type" value="Genomic_DNA"/>
</dbReference>
<evidence type="ECO:0000256" key="2">
    <source>
        <dbReference type="ARBA" id="ARBA00008335"/>
    </source>
</evidence>
<feature type="domain" description="Major facilitator superfamily (MFS) profile" evidence="8">
    <location>
        <begin position="14"/>
        <end position="412"/>
    </location>
</feature>
<evidence type="ECO:0000256" key="5">
    <source>
        <dbReference type="ARBA" id="ARBA00022989"/>
    </source>
</evidence>
<dbReference type="InterPro" id="IPR020846">
    <property type="entry name" value="MFS_dom"/>
</dbReference>
<dbReference type="InterPro" id="IPR036259">
    <property type="entry name" value="MFS_trans_sf"/>
</dbReference>
<sequence>MRATSGKRGLRDRIIPLFLLSAAVSVVNILFLPIIFYVPFQAVFELSNEQMGSLLAAYASLAVPGYVVGGWLCDKFSSKTLVTTSVLSTSLLGFWMSTIPSYNTLLFIFFLMSITLGLFLWSAQIKCLRMLGDNTEQGRIFGYSMAIDGIISAGFCLGLAYLIGENIDTVAGFRTVILGFSGFFFLVGLGLFFFYDNKKYGTSSSDDSERITFKSLWNAAKMPVTWIIAMISFGVYVESTALSYMSPYLNAAYGMPVVWTTAFAAIVRYGIKILAAPIGGLIRDKIGRTAPLVYSTVTPALLIIIILSFIPRDHKYLILVISLIFLAIFISRLSYTAANMPLAELKAPLALAGTITGLALMFGYCSDLFLPKLIGHFLDMYGVSGYNYVFGIMVIGMMIMLTGVFWLNYESKKLIAREKSEHVQQEDLQANTNAI</sequence>
<evidence type="ECO:0000313" key="10">
    <source>
        <dbReference type="Proteomes" id="UP001057134"/>
    </source>
</evidence>
<dbReference type="InterPro" id="IPR051788">
    <property type="entry name" value="MFS_Transporter"/>
</dbReference>
<feature type="transmembrane region" description="Helical" evidence="7">
    <location>
        <begin position="105"/>
        <end position="128"/>
    </location>
</feature>
<protein>
    <submittedName>
        <fullName evidence="9">Inner membrane protein YihN</fullName>
    </submittedName>
</protein>
<feature type="transmembrane region" description="Helical" evidence="7">
    <location>
        <begin position="175"/>
        <end position="195"/>
    </location>
</feature>
<gene>
    <name evidence="9" type="primary">yihN</name>
    <name evidence="9" type="ORF">SK3146_02178</name>
</gene>
<dbReference type="InterPro" id="IPR011701">
    <property type="entry name" value="MFS"/>
</dbReference>
<name>A0ABY4RLK5_9BACL</name>
<dbReference type="SUPFAM" id="SSF103473">
    <property type="entry name" value="MFS general substrate transporter"/>
    <property type="match status" value="1"/>
</dbReference>
<dbReference type="Pfam" id="PF07690">
    <property type="entry name" value="MFS_1"/>
    <property type="match status" value="1"/>
</dbReference>
<evidence type="ECO:0000256" key="3">
    <source>
        <dbReference type="ARBA" id="ARBA00022448"/>
    </source>
</evidence>
<dbReference type="PANTHER" id="PTHR23514">
    <property type="entry name" value="BYPASS OF STOP CODON PROTEIN 6"/>
    <property type="match status" value="1"/>
</dbReference>
<keyword evidence="10" id="KW-1185">Reference proteome</keyword>
<dbReference type="Proteomes" id="UP001057134">
    <property type="component" value="Chromosome"/>
</dbReference>
<evidence type="ECO:0000256" key="6">
    <source>
        <dbReference type="ARBA" id="ARBA00023136"/>
    </source>
</evidence>
<feature type="transmembrane region" description="Helical" evidence="7">
    <location>
        <begin position="385"/>
        <end position="409"/>
    </location>
</feature>
<accession>A0ABY4RLK5</accession>
<dbReference type="PROSITE" id="PS50850">
    <property type="entry name" value="MFS"/>
    <property type="match status" value="1"/>
</dbReference>
<keyword evidence="6 7" id="KW-0472">Membrane</keyword>
<evidence type="ECO:0000256" key="7">
    <source>
        <dbReference type="SAM" id="Phobius"/>
    </source>
</evidence>
<feature type="transmembrane region" description="Helical" evidence="7">
    <location>
        <begin position="248"/>
        <end position="271"/>
    </location>
</feature>
<feature type="transmembrane region" description="Helical" evidence="7">
    <location>
        <begin position="140"/>
        <end position="163"/>
    </location>
</feature>
<feature type="transmembrane region" description="Helical" evidence="7">
    <location>
        <begin position="292"/>
        <end position="310"/>
    </location>
</feature>